<dbReference type="EMBL" id="AGZI01000060">
    <property type="protein sequence ID" value="EKU80120.1"/>
    <property type="molecule type" value="Genomic_DNA"/>
</dbReference>
<evidence type="ECO:0000256" key="1">
    <source>
        <dbReference type="SAM" id="SignalP"/>
    </source>
</evidence>
<feature type="signal peptide" evidence="1">
    <location>
        <begin position="1"/>
        <end position="24"/>
    </location>
</feature>
<sequence length="170" mass="17737">MHLTYKFACLAALVALGGCASQSASRMGQAATAPLADLNISKADIPAVLVTAKENPYLMPAARNCVALALEIRALDEALGADLDTPVTEGDPSLMDRASGIAHDQAVGAVRRTAEGLVPFRGWVRKLSGAERHSKHLTECVMAGSVRRAFLKGIAASQACAWRDAAPASL</sequence>
<dbReference type="PATRIC" id="fig|883126.3.peg.4680"/>
<name>K9DRT0_9BURK</name>
<dbReference type="PROSITE" id="PS51257">
    <property type="entry name" value="PROKAR_LIPOPROTEIN"/>
    <property type="match status" value="1"/>
</dbReference>
<dbReference type="AlphaFoldDB" id="K9DRT0"/>
<organism evidence="2 3">
    <name type="scientific">Massilia timonae CCUG 45783</name>
    <dbReference type="NCBI Taxonomy" id="883126"/>
    <lineage>
        <taxon>Bacteria</taxon>
        <taxon>Pseudomonadati</taxon>
        <taxon>Pseudomonadota</taxon>
        <taxon>Betaproteobacteria</taxon>
        <taxon>Burkholderiales</taxon>
        <taxon>Oxalobacteraceae</taxon>
        <taxon>Telluria group</taxon>
        <taxon>Massilia</taxon>
    </lineage>
</organism>
<keyword evidence="1" id="KW-0732">Signal</keyword>
<dbReference type="OrthoDB" id="8775233at2"/>
<dbReference type="Proteomes" id="UP000009874">
    <property type="component" value="Unassembled WGS sequence"/>
</dbReference>
<keyword evidence="3" id="KW-1185">Reference proteome</keyword>
<evidence type="ECO:0000313" key="3">
    <source>
        <dbReference type="Proteomes" id="UP000009874"/>
    </source>
</evidence>
<dbReference type="RefSeq" id="WP_005670530.1">
    <property type="nucleotide sequence ID" value="NZ_JH992926.1"/>
</dbReference>
<protein>
    <submittedName>
        <fullName evidence="2">Uncharacterized protein</fullName>
    </submittedName>
</protein>
<comment type="caution">
    <text evidence="2">The sequence shown here is derived from an EMBL/GenBank/DDBJ whole genome shotgun (WGS) entry which is preliminary data.</text>
</comment>
<evidence type="ECO:0000313" key="2">
    <source>
        <dbReference type="EMBL" id="EKU80120.1"/>
    </source>
</evidence>
<dbReference type="eggNOG" id="ENOG5032TYP">
    <property type="taxonomic scope" value="Bacteria"/>
</dbReference>
<accession>K9DRT0</accession>
<proteinExistence type="predicted"/>
<feature type="chain" id="PRO_5003926544" evidence="1">
    <location>
        <begin position="25"/>
        <end position="170"/>
    </location>
</feature>
<dbReference type="HOGENOM" id="CLU_101672_0_0_4"/>
<gene>
    <name evidence="2" type="ORF">HMPREF9710_04639</name>
</gene>
<reference evidence="2 3" key="1">
    <citation type="submission" date="2012-09" db="EMBL/GenBank/DDBJ databases">
        <title>The Genome Sequence of Massilia timonae CCUG 45783.</title>
        <authorList>
            <consortium name="The Broad Institute Genome Sequencing Platform"/>
            <person name="Earl A."/>
            <person name="Ward D."/>
            <person name="Feldgarden M."/>
            <person name="Gevers D."/>
            <person name="Huys G."/>
            <person name="Walker B."/>
            <person name="Young S.K."/>
            <person name="Zeng Q."/>
            <person name="Gargeya S."/>
            <person name="Fitzgerald M."/>
            <person name="Haas B."/>
            <person name="Abouelleil A."/>
            <person name="Alvarado L."/>
            <person name="Arachchi H.M."/>
            <person name="Berlin A.M."/>
            <person name="Chapman S.B."/>
            <person name="Goldberg J."/>
            <person name="Griggs A."/>
            <person name="Gujja S."/>
            <person name="Hansen M."/>
            <person name="Howarth C."/>
            <person name="Imamovic A."/>
            <person name="Larimer J."/>
            <person name="McCowen C."/>
            <person name="Montmayeur A."/>
            <person name="Murphy C."/>
            <person name="Neiman D."/>
            <person name="Pearson M."/>
            <person name="Priest M."/>
            <person name="Roberts A."/>
            <person name="Saif S."/>
            <person name="Shea T."/>
            <person name="Sisk P."/>
            <person name="Sykes S."/>
            <person name="Wortman J."/>
            <person name="Nusbaum C."/>
            <person name="Birren B."/>
        </authorList>
    </citation>
    <scope>NUCLEOTIDE SEQUENCE [LARGE SCALE GENOMIC DNA]</scope>
    <source>
        <strain evidence="2 3">CCUG 45783</strain>
    </source>
</reference>